<dbReference type="InterPro" id="IPR020588">
    <property type="entry name" value="RecA_ATP-bd"/>
</dbReference>
<dbReference type="EMBL" id="CAJPEX010010800">
    <property type="protein sequence ID" value="CAG0925134.1"/>
    <property type="molecule type" value="Genomic_DNA"/>
</dbReference>
<dbReference type="InterPro" id="IPR027417">
    <property type="entry name" value="P-loop_NTPase"/>
</dbReference>
<dbReference type="InterPro" id="IPR013765">
    <property type="entry name" value="DNA_recomb/repair_RecA"/>
</dbReference>
<dbReference type="InterPro" id="IPR020584">
    <property type="entry name" value="DNA_recomb/repair_RecA_CS"/>
</dbReference>
<gene>
    <name evidence="9" type="ORF">NMOB1V02_LOCUS12584</name>
</gene>
<evidence type="ECO:0000256" key="5">
    <source>
        <dbReference type="ARBA" id="ARBA00023172"/>
    </source>
</evidence>
<keyword evidence="4" id="KW-0238">DNA-binding</keyword>
<dbReference type="PROSITE" id="PS00321">
    <property type="entry name" value="RECA_1"/>
    <property type="match status" value="1"/>
</dbReference>
<dbReference type="PROSITE" id="PS50162">
    <property type="entry name" value="RECA_2"/>
    <property type="match status" value="1"/>
</dbReference>
<dbReference type="GO" id="GO:0006281">
    <property type="term" value="P:DNA repair"/>
    <property type="evidence" value="ECO:0007669"/>
    <property type="project" value="InterPro"/>
</dbReference>
<dbReference type="PRINTS" id="PR00142">
    <property type="entry name" value="RECA"/>
</dbReference>
<proteinExistence type="inferred from homology"/>
<dbReference type="SUPFAM" id="SSF52540">
    <property type="entry name" value="P-loop containing nucleoside triphosphate hydrolases"/>
    <property type="match status" value="1"/>
</dbReference>
<evidence type="ECO:0000256" key="1">
    <source>
        <dbReference type="ARBA" id="ARBA00009391"/>
    </source>
</evidence>
<evidence type="ECO:0000313" key="10">
    <source>
        <dbReference type="Proteomes" id="UP000678499"/>
    </source>
</evidence>
<evidence type="ECO:0000256" key="2">
    <source>
        <dbReference type="ARBA" id="ARBA00022741"/>
    </source>
</evidence>
<dbReference type="GO" id="GO:0140664">
    <property type="term" value="F:ATP-dependent DNA damage sensor activity"/>
    <property type="evidence" value="ECO:0007669"/>
    <property type="project" value="InterPro"/>
</dbReference>
<dbReference type="Pfam" id="PF00154">
    <property type="entry name" value="RecA_N"/>
    <property type="match status" value="1"/>
</dbReference>
<dbReference type="OrthoDB" id="15780at2759"/>
<evidence type="ECO:0000256" key="6">
    <source>
        <dbReference type="RuleBase" id="RU003422"/>
    </source>
</evidence>
<dbReference type="GO" id="GO:0006310">
    <property type="term" value="P:DNA recombination"/>
    <property type="evidence" value="ECO:0007669"/>
    <property type="project" value="UniProtKB-KW"/>
</dbReference>
<keyword evidence="10" id="KW-1185">Reference proteome</keyword>
<evidence type="ECO:0000259" key="7">
    <source>
        <dbReference type="PROSITE" id="PS50162"/>
    </source>
</evidence>
<feature type="domain" description="RecA family profile 2" evidence="8">
    <location>
        <begin position="206"/>
        <end position="286"/>
    </location>
</feature>
<keyword evidence="2 6" id="KW-0547">Nucleotide-binding</keyword>
<evidence type="ECO:0000256" key="3">
    <source>
        <dbReference type="ARBA" id="ARBA00022840"/>
    </source>
</evidence>
<evidence type="ECO:0000313" key="9">
    <source>
        <dbReference type="EMBL" id="CAD7284982.1"/>
    </source>
</evidence>
<dbReference type="Proteomes" id="UP000678499">
    <property type="component" value="Unassembled WGS sequence"/>
</dbReference>
<reference evidence="9" key="1">
    <citation type="submission" date="2020-11" db="EMBL/GenBank/DDBJ databases">
        <authorList>
            <person name="Tran Van P."/>
        </authorList>
    </citation>
    <scope>NUCLEOTIDE SEQUENCE</scope>
</reference>
<dbReference type="PANTHER" id="PTHR45900">
    <property type="entry name" value="RECA"/>
    <property type="match status" value="1"/>
</dbReference>
<evidence type="ECO:0000256" key="4">
    <source>
        <dbReference type="ARBA" id="ARBA00023125"/>
    </source>
</evidence>
<keyword evidence="3 6" id="KW-0067">ATP-binding</keyword>
<keyword evidence="5" id="KW-0233">DNA recombination</keyword>
<dbReference type="PROSITE" id="PS50163">
    <property type="entry name" value="RECA_3"/>
    <property type="match status" value="1"/>
</dbReference>
<dbReference type="GO" id="GO:0003697">
    <property type="term" value="F:single-stranded DNA binding"/>
    <property type="evidence" value="ECO:0007669"/>
    <property type="project" value="InterPro"/>
</dbReference>
<dbReference type="GO" id="GO:0005524">
    <property type="term" value="F:ATP binding"/>
    <property type="evidence" value="ECO:0007669"/>
    <property type="project" value="UniProtKB-KW"/>
</dbReference>
<accession>A0A7R9C1F6</accession>
<dbReference type="AlphaFoldDB" id="A0A7R9C1F6"/>
<dbReference type="EMBL" id="OA892837">
    <property type="protein sequence ID" value="CAD7284982.1"/>
    <property type="molecule type" value="Genomic_DNA"/>
</dbReference>
<evidence type="ECO:0000259" key="8">
    <source>
        <dbReference type="PROSITE" id="PS50163"/>
    </source>
</evidence>
<dbReference type="InterPro" id="IPR020587">
    <property type="entry name" value="RecA_monomer-monomer_interface"/>
</dbReference>
<dbReference type="Gene3D" id="3.40.50.300">
    <property type="entry name" value="P-loop containing nucleotide triphosphate hydrolases"/>
    <property type="match status" value="1"/>
</dbReference>
<dbReference type="InterPro" id="IPR049428">
    <property type="entry name" value="RecA-like_N"/>
</dbReference>
<feature type="domain" description="RecA family profile 1" evidence="7">
    <location>
        <begin position="28"/>
        <end position="190"/>
    </location>
</feature>
<dbReference type="PANTHER" id="PTHR45900:SF1">
    <property type="entry name" value="MITOCHONDRIAL DNA REPAIR PROTEIN RECA HOMOLOG-RELATED"/>
    <property type="match status" value="1"/>
</dbReference>
<comment type="similarity">
    <text evidence="1 6">Belongs to the RecA family.</text>
</comment>
<name>A0A7R9C1F6_9CRUS</name>
<dbReference type="GO" id="GO:0005829">
    <property type="term" value="C:cytosol"/>
    <property type="evidence" value="ECO:0007669"/>
    <property type="project" value="TreeGrafter"/>
</dbReference>
<protein>
    <submittedName>
        <fullName evidence="9">Uncharacterized protein</fullName>
    </submittedName>
</protein>
<sequence length="488" mass="53473">MSLNAFAKSVISSMGKANPDIVLDPNKQVEFIPTGCLSFNLVAGGGLPRGRLTEVFGMEHSGKTALALSTHHEVGKAGGTSIHIDAEFAFDENHARQTYRLVQNDNFKVFQPACAEEAGQLLDLIIASGIKIDFISIDSVDALKPKDLIEGALDKEARVGAQAKKVGQIVNKCRLYAMKTNTAILFLNQMRVNINTSKYEQNVGTGSGYNPMESHTVPGGYALRFYASLRMKLEYGGKIEIEAGENAISGEAEKQRTGQKVKIINIKNKVVVDDKRKAEEALDRGEAAPALSVMDSLNLDERSAIEDVEIQTTEQYKTEAEEILPSDMTIPNQQSGSVTGLGGQNKNPFAETKSTMGLYNETNGQFKALSATEFSDHDTEGFSFLIEVPAATCPEFVLEYLKNPFIKRIDPSEITHHPLDKSKFSSVLKISTSMTMSLWGNLKASMEARQVIKDFRVDFFISPEAYLVEPVADDSLLHILVTFNVSAE</sequence>
<organism evidence="9">
    <name type="scientific">Notodromas monacha</name>
    <dbReference type="NCBI Taxonomy" id="399045"/>
    <lineage>
        <taxon>Eukaryota</taxon>
        <taxon>Metazoa</taxon>
        <taxon>Ecdysozoa</taxon>
        <taxon>Arthropoda</taxon>
        <taxon>Crustacea</taxon>
        <taxon>Oligostraca</taxon>
        <taxon>Ostracoda</taxon>
        <taxon>Podocopa</taxon>
        <taxon>Podocopida</taxon>
        <taxon>Cypridocopina</taxon>
        <taxon>Cypridoidea</taxon>
        <taxon>Cyprididae</taxon>
        <taxon>Notodromas</taxon>
    </lineage>
</organism>